<dbReference type="InterPro" id="IPR038666">
    <property type="entry name" value="SSP1_head-tail_sf"/>
</dbReference>
<dbReference type="Proteomes" id="UP000254821">
    <property type="component" value="Unassembled WGS sequence"/>
</dbReference>
<reference evidence="1 2" key="1">
    <citation type="submission" date="2018-06" db="EMBL/GenBank/DDBJ databases">
        <authorList>
            <consortium name="Pathogen Informatics"/>
            <person name="Doyle S."/>
        </authorList>
    </citation>
    <scope>NUCLEOTIDE SEQUENCE [LARGE SCALE GENOMIC DNA]</scope>
    <source>
        <strain evidence="1 2">NCTC8105</strain>
    </source>
</reference>
<evidence type="ECO:0000313" key="1">
    <source>
        <dbReference type="EMBL" id="STQ82300.1"/>
    </source>
</evidence>
<sequence>MRAGKMRDRITIQNFTTIELPSGQEKEVWADVATVWAEVKAISGRELIASGAERSEATFRIWLRYRTDVTSASRILWQQKGHEKQAYDIVAAIPDIPYSRLELLCKGGVKP</sequence>
<dbReference type="Pfam" id="PF05521">
    <property type="entry name" value="Phage_HCP"/>
    <property type="match status" value="1"/>
</dbReference>
<evidence type="ECO:0000313" key="2">
    <source>
        <dbReference type="Proteomes" id="UP000254821"/>
    </source>
</evidence>
<dbReference type="InterPro" id="IPR008767">
    <property type="entry name" value="Phage_SPP1_head-tail_adaptor"/>
</dbReference>
<accession>A0A377PQ16</accession>
<dbReference type="AlphaFoldDB" id="A0A377PQ16"/>
<name>A0A377PQ16_HAFAL</name>
<dbReference type="NCBIfam" id="TIGR01563">
    <property type="entry name" value="gp16_SPP1"/>
    <property type="match status" value="1"/>
</dbReference>
<organism evidence="1 2">
    <name type="scientific">Hafnia alvei</name>
    <dbReference type="NCBI Taxonomy" id="569"/>
    <lineage>
        <taxon>Bacteria</taxon>
        <taxon>Pseudomonadati</taxon>
        <taxon>Pseudomonadota</taxon>
        <taxon>Gammaproteobacteria</taxon>
        <taxon>Enterobacterales</taxon>
        <taxon>Hafniaceae</taxon>
        <taxon>Hafnia</taxon>
    </lineage>
</organism>
<gene>
    <name evidence="1" type="ORF">NCTC8105_04511</name>
</gene>
<protein>
    <submittedName>
        <fullName evidence="1">Bacteriophage head-tail adaptor</fullName>
    </submittedName>
</protein>
<dbReference type="Gene3D" id="2.40.10.270">
    <property type="entry name" value="Bacteriophage SPP1 head-tail adaptor protein"/>
    <property type="match status" value="1"/>
</dbReference>
<proteinExistence type="predicted"/>
<dbReference type="RefSeq" id="WP_004094768.1">
    <property type="nucleotide sequence ID" value="NZ_CP066284.1"/>
</dbReference>
<dbReference type="EMBL" id="UGHP01000001">
    <property type="protein sequence ID" value="STQ82300.1"/>
    <property type="molecule type" value="Genomic_DNA"/>
</dbReference>